<organism evidence="1">
    <name type="scientific">hydrothermal vent metagenome</name>
    <dbReference type="NCBI Taxonomy" id="652676"/>
    <lineage>
        <taxon>unclassified sequences</taxon>
        <taxon>metagenomes</taxon>
        <taxon>ecological metagenomes</taxon>
    </lineage>
</organism>
<sequence length="565" mass="60437">MKNATIHINPVDDAPTIAPIIVPASTEDAGDFNISFQATDEEGDPIAYTVASLDPTIATVSIADGKIVIHQLPNASGVATIELNATSNGLTTTEDFNLTIASVNDAPTLAPIQPTVVTPEVEEEVEKVTKPEVDIQEESNTQVAVTALVQDPTKIEIILSQIHNNEKFDENANLQTKTIIMNRVDTGTTLNGVEETTQDRNGFNTQISLTDSNGLVTQPLNIKTATEPIITTTSEGLELATTISTDNGKEVDNNTKVFNNGTIQTVTKAILEDGREKTNVVQSLLANTEFETKIDGNTTLRKTVTTRGEDGRETSSTIEAGTTAQGSTMHSIAVVDKTTGRVIKTEAESQLNNSVVTIRENGIVQTNAKAQTEDGKEVSIVAEAQSNGASDYALKLTDTQGEENTIIATSNVKGANTLIKSDGSIQMGVKVENRDIKIVALPNAEAQHIVSYTTPEGRAIITKVSTHIVGPQTTIETNGDVTTTVESKQNVGDKEQNIRISAVTTKDGKTLTQFGHVLKDGSIEIIGTTVSPDTPFDAGNRVKMEEINGEFQIRVITDVRSELKF</sequence>
<dbReference type="AlphaFoldDB" id="A0A1W1CTI8"/>
<reference evidence="1" key="1">
    <citation type="submission" date="2016-10" db="EMBL/GenBank/DDBJ databases">
        <authorList>
            <person name="de Groot N.N."/>
        </authorList>
    </citation>
    <scope>NUCLEOTIDE SEQUENCE</scope>
</reference>
<name>A0A1W1CTI8_9ZZZZ</name>
<accession>A0A1W1CTI8</accession>
<proteinExistence type="predicted"/>
<evidence type="ECO:0000313" key="1">
    <source>
        <dbReference type="EMBL" id="SFV69017.1"/>
    </source>
</evidence>
<gene>
    <name evidence="1" type="ORF">MNB_SM-5-1318</name>
</gene>
<protein>
    <submittedName>
        <fullName evidence="1">Rhs family protein</fullName>
    </submittedName>
</protein>
<dbReference type="EMBL" id="FPHH01000117">
    <property type="protein sequence ID" value="SFV69017.1"/>
    <property type="molecule type" value="Genomic_DNA"/>
</dbReference>